<dbReference type="RefSeq" id="WP_006035614.1">
    <property type="nucleotide sequence ID" value="NZ_AAQJ02000001.1"/>
</dbReference>
<dbReference type="eggNOG" id="COG2944">
    <property type="taxonomic scope" value="Bacteria"/>
</dbReference>
<organism evidence="5 6">
    <name type="scientific">Rickettsiella grylli</name>
    <dbReference type="NCBI Taxonomy" id="59196"/>
    <lineage>
        <taxon>Bacteria</taxon>
        <taxon>Pseudomonadati</taxon>
        <taxon>Pseudomonadota</taxon>
        <taxon>Gammaproteobacteria</taxon>
        <taxon>Legionellales</taxon>
        <taxon>Coxiellaceae</taxon>
        <taxon>Rickettsiella</taxon>
    </lineage>
</organism>
<name>A8PMH9_9COXI</name>
<sequence>MKKSILKVVHESAKGLYDAGLLEAETMRTFDALCLPPVHELSPRQIKRLRLREKVSQPVFAAFLNITPSTIKKWETGEKHPSGTSLKLLNLVEKKGLEALA</sequence>
<dbReference type="PANTHER" id="PTHR36511:SF3">
    <property type="entry name" value="ANTITOXIN HIGA-2"/>
    <property type="match status" value="1"/>
</dbReference>
<dbReference type="Pfam" id="PF01381">
    <property type="entry name" value="HTH_3"/>
    <property type="match status" value="1"/>
</dbReference>
<dbReference type="SUPFAM" id="SSF47413">
    <property type="entry name" value="lambda repressor-like DNA-binding domains"/>
    <property type="match status" value="1"/>
</dbReference>
<dbReference type="AlphaFoldDB" id="A8PMH9"/>
<evidence type="ECO:0000256" key="2">
    <source>
        <dbReference type="ARBA" id="ARBA00023125"/>
    </source>
</evidence>
<keyword evidence="1" id="KW-0805">Transcription regulation</keyword>
<reference evidence="5" key="1">
    <citation type="submission" date="2006-04" db="EMBL/GenBank/DDBJ databases">
        <authorList>
            <person name="Seshadri R."/>
            <person name="Federici B.A."/>
        </authorList>
    </citation>
    <scope>NUCLEOTIDE SEQUENCE [LARGE SCALE GENOMIC DNA]</scope>
</reference>
<keyword evidence="3" id="KW-0804">Transcription</keyword>
<keyword evidence="6" id="KW-1185">Reference proteome</keyword>
<dbReference type="Gene3D" id="1.10.260.40">
    <property type="entry name" value="lambda repressor-like DNA-binding domains"/>
    <property type="match status" value="1"/>
</dbReference>
<dbReference type="STRING" id="59196.RICGR_0733"/>
<dbReference type="InterPro" id="IPR010982">
    <property type="entry name" value="Lambda_DNA-bd_dom_sf"/>
</dbReference>
<gene>
    <name evidence="5" type="ORF">RICGR_0733</name>
</gene>
<accession>A8PMH9</accession>
<evidence type="ECO:0000256" key="3">
    <source>
        <dbReference type="ARBA" id="ARBA00023163"/>
    </source>
</evidence>
<evidence type="ECO:0000259" key="4">
    <source>
        <dbReference type="PROSITE" id="PS50943"/>
    </source>
</evidence>
<dbReference type="CDD" id="cd00093">
    <property type="entry name" value="HTH_XRE"/>
    <property type="match status" value="1"/>
</dbReference>
<dbReference type="Proteomes" id="UP000054075">
    <property type="component" value="Unassembled WGS sequence"/>
</dbReference>
<dbReference type="PANTHER" id="PTHR36511">
    <property type="entry name" value="MERR FAMILY BACTERIAL REGULATORY PROTEIN"/>
    <property type="match status" value="1"/>
</dbReference>
<evidence type="ECO:0000313" key="5">
    <source>
        <dbReference type="EMBL" id="EDP46640.1"/>
    </source>
</evidence>
<dbReference type="EMBL" id="AAQJ02000001">
    <property type="protein sequence ID" value="EDP46640.1"/>
    <property type="molecule type" value="Genomic_DNA"/>
</dbReference>
<dbReference type="InterPro" id="IPR001387">
    <property type="entry name" value="Cro/C1-type_HTH"/>
</dbReference>
<proteinExistence type="predicted"/>
<feature type="domain" description="HTH cro/C1-type" evidence="4">
    <location>
        <begin position="46"/>
        <end position="89"/>
    </location>
</feature>
<dbReference type="PROSITE" id="PS50943">
    <property type="entry name" value="HTH_CROC1"/>
    <property type="match status" value="1"/>
</dbReference>
<dbReference type="GO" id="GO:0003677">
    <property type="term" value="F:DNA binding"/>
    <property type="evidence" value="ECO:0007669"/>
    <property type="project" value="UniProtKB-KW"/>
</dbReference>
<comment type="caution">
    <text evidence="5">The sequence shown here is derived from an EMBL/GenBank/DDBJ whole genome shotgun (WGS) entry which is preliminary data.</text>
</comment>
<evidence type="ECO:0000256" key="1">
    <source>
        <dbReference type="ARBA" id="ARBA00023015"/>
    </source>
</evidence>
<protein>
    <submittedName>
        <fullName evidence="5">DNA-binding protein</fullName>
    </submittedName>
</protein>
<reference evidence="5" key="2">
    <citation type="submission" date="2007-10" db="EMBL/GenBank/DDBJ databases">
        <authorList>
            <person name="Myers G.S."/>
        </authorList>
    </citation>
    <scope>NUCLEOTIDE SEQUENCE [LARGE SCALE GENOMIC DNA]</scope>
</reference>
<evidence type="ECO:0000313" key="6">
    <source>
        <dbReference type="Proteomes" id="UP000054075"/>
    </source>
</evidence>
<dbReference type="InterPro" id="IPR052359">
    <property type="entry name" value="HTH-type_reg/antitoxin"/>
</dbReference>
<dbReference type="OrthoDB" id="9799384at2"/>
<keyword evidence="2 5" id="KW-0238">DNA-binding</keyword>